<dbReference type="PANTHER" id="PTHR43975:SF2">
    <property type="entry name" value="EG:BACR7A4.14 PROTEIN-RELATED"/>
    <property type="match status" value="1"/>
</dbReference>
<dbReference type="GO" id="GO:0016491">
    <property type="term" value="F:oxidoreductase activity"/>
    <property type="evidence" value="ECO:0007669"/>
    <property type="project" value="UniProtKB-KW"/>
</dbReference>
<proteinExistence type="inferred from homology"/>
<dbReference type="Pfam" id="PF00106">
    <property type="entry name" value="adh_short"/>
    <property type="match status" value="1"/>
</dbReference>
<sequence length="242" mass="25665">MGRQLEGKVAAVTGAASGIGLASTRALIGEGARVVLVDRDRTALDAVCAELGEAALPLVIDLLDPADCATLMPSVLALAGRLDILHANAGTYIGGDLVEADTAVIDRMLNLNVNVVMKNVHDALPHMIERGSGDIVVTSSVAGHYPIPWEPVYSASKWAMTCFVQTVRRQVNKKGVRVGSVSPGPVISALLADWPEENLRKAKESGSLIEPAEVADAILFMLTRPRNVTIRDIVVLPTNFDI</sequence>
<evidence type="ECO:0000313" key="3">
    <source>
        <dbReference type="Proteomes" id="UP001595377"/>
    </source>
</evidence>
<gene>
    <name evidence="2" type="ORF">ACFOHH_10875</name>
</gene>
<dbReference type="SUPFAM" id="SSF51735">
    <property type="entry name" value="NAD(P)-binding Rossmann-fold domains"/>
    <property type="match status" value="1"/>
</dbReference>
<organism evidence="2 3">
    <name type="scientific">Shinella pollutisoli</name>
    <dbReference type="NCBI Taxonomy" id="2250594"/>
    <lineage>
        <taxon>Bacteria</taxon>
        <taxon>Pseudomonadati</taxon>
        <taxon>Pseudomonadota</taxon>
        <taxon>Alphaproteobacteria</taxon>
        <taxon>Hyphomicrobiales</taxon>
        <taxon>Rhizobiaceae</taxon>
        <taxon>Shinella</taxon>
    </lineage>
</organism>
<accession>A0ABV7DH07</accession>
<dbReference type="Proteomes" id="UP001595377">
    <property type="component" value="Unassembled WGS sequence"/>
</dbReference>
<dbReference type="PROSITE" id="PS00061">
    <property type="entry name" value="ADH_SHORT"/>
    <property type="match status" value="1"/>
</dbReference>
<dbReference type="EMBL" id="JBHRSP010000017">
    <property type="protein sequence ID" value="MFC3073610.1"/>
    <property type="molecule type" value="Genomic_DNA"/>
</dbReference>
<dbReference type="EC" id="1.-.-.-" evidence="2"/>
<dbReference type="Gene3D" id="3.40.50.720">
    <property type="entry name" value="NAD(P)-binding Rossmann-like Domain"/>
    <property type="match status" value="1"/>
</dbReference>
<protein>
    <submittedName>
        <fullName evidence="2">SDR family oxidoreductase</fullName>
        <ecNumber evidence="2">1.-.-.-</ecNumber>
    </submittedName>
</protein>
<dbReference type="InterPro" id="IPR002347">
    <property type="entry name" value="SDR_fam"/>
</dbReference>
<dbReference type="RefSeq" id="WP_257313414.1">
    <property type="nucleotide sequence ID" value="NZ_JANFDG010000004.1"/>
</dbReference>
<keyword evidence="3" id="KW-1185">Reference proteome</keyword>
<dbReference type="InterPro" id="IPR020904">
    <property type="entry name" value="Sc_DH/Rdtase_CS"/>
</dbReference>
<dbReference type="PRINTS" id="PR00081">
    <property type="entry name" value="GDHRDH"/>
</dbReference>
<dbReference type="PRINTS" id="PR00080">
    <property type="entry name" value="SDRFAMILY"/>
</dbReference>
<dbReference type="CDD" id="cd05233">
    <property type="entry name" value="SDR_c"/>
    <property type="match status" value="1"/>
</dbReference>
<dbReference type="InterPro" id="IPR036291">
    <property type="entry name" value="NAD(P)-bd_dom_sf"/>
</dbReference>
<reference evidence="3" key="1">
    <citation type="journal article" date="2019" name="Int. J. Syst. Evol. Microbiol.">
        <title>The Global Catalogue of Microorganisms (GCM) 10K type strain sequencing project: providing services to taxonomists for standard genome sequencing and annotation.</title>
        <authorList>
            <consortium name="The Broad Institute Genomics Platform"/>
            <consortium name="The Broad Institute Genome Sequencing Center for Infectious Disease"/>
            <person name="Wu L."/>
            <person name="Ma J."/>
        </authorList>
    </citation>
    <scope>NUCLEOTIDE SEQUENCE [LARGE SCALE GENOMIC DNA]</scope>
    <source>
        <strain evidence="3">KCTC 52677</strain>
    </source>
</reference>
<evidence type="ECO:0000313" key="2">
    <source>
        <dbReference type="EMBL" id="MFC3073610.1"/>
    </source>
</evidence>
<comment type="caution">
    <text evidence="2">The sequence shown here is derived from an EMBL/GenBank/DDBJ whole genome shotgun (WGS) entry which is preliminary data.</text>
</comment>
<comment type="similarity">
    <text evidence="1">Belongs to the short-chain dehydrogenases/reductases (SDR) family.</text>
</comment>
<name>A0ABV7DH07_9HYPH</name>
<evidence type="ECO:0000256" key="1">
    <source>
        <dbReference type="RuleBase" id="RU000363"/>
    </source>
</evidence>
<keyword evidence="2" id="KW-0560">Oxidoreductase</keyword>
<dbReference type="PANTHER" id="PTHR43975">
    <property type="entry name" value="ZGC:101858"/>
    <property type="match status" value="1"/>
</dbReference>